<accession>A0A0E9UJF2</accession>
<dbReference type="AlphaFoldDB" id="A0A0E9UJF2"/>
<proteinExistence type="predicted"/>
<reference evidence="1" key="2">
    <citation type="journal article" date="2015" name="Fish Shellfish Immunol.">
        <title>Early steps in the European eel (Anguilla anguilla)-Vibrio vulnificus interaction in the gills: Role of the RtxA13 toxin.</title>
        <authorList>
            <person name="Callol A."/>
            <person name="Pajuelo D."/>
            <person name="Ebbesson L."/>
            <person name="Teles M."/>
            <person name="MacKenzie S."/>
            <person name="Amaro C."/>
        </authorList>
    </citation>
    <scope>NUCLEOTIDE SEQUENCE</scope>
</reference>
<protein>
    <submittedName>
        <fullName evidence="1">Uncharacterized protein</fullName>
    </submittedName>
</protein>
<name>A0A0E9UJF2_ANGAN</name>
<organism evidence="1">
    <name type="scientific">Anguilla anguilla</name>
    <name type="common">European freshwater eel</name>
    <name type="synonym">Muraena anguilla</name>
    <dbReference type="NCBI Taxonomy" id="7936"/>
    <lineage>
        <taxon>Eukaryota</taxon>
        <taxon>Metazoa</taxon>
        <taxon>Chordata</taxon>
        <taxon>Craniata</taxon>
        <taxon>Vertebrata</taxon>
        <taxon>Euteleostomi</taxon>
        <taxon>Actinopterygii</taxon>
        <taxon>Neopterygii</taxon>
        <taxon>Teleostei</taxon>
        <taxon>Anguilliformes</taxon>
        <taxon>Anguillidae</taxon>
        <taxon>Anguilla</taxon>
    </lineage>
</organism>
<evidence type="ECO:0000313" key="1">
    <source>
        <dbReference type="EMBL" id="JAH65994.1"/>
    </source>
</evidence>
<reference evidence="1" key="1">
    <citation type="submission" date="2014-11" db="EMBL/GenBank/DDBJ databases">
        <authorList>
            <person name="Amaro Gonzalez C."/>
        </authorList>
    </citation>
    <scope>NUCLEOTIDE SEQUENCE</scope>
</reference>
<dbReference type="EMBL" id="GBXM01042583">
    <property type="protein sequence ID" value="JAH65994.1"/>
    <property type="molecule type" value="Transcribed_RNA"/>
</dbReference>
<sequence>MVNSNFKPQLNINHPNSKCTCFT</sequence>